<feature type="compositionally biased region" description="Low complexity" evidence="1">
    <location>
        <begin position="561"/>
        <end position="583"/>
    </location>
</feature>
<evidence type="ECO:0000256" key="1">
    <source>
        <dbReference type="SAM" id="MobiDB-lite"/>
    </source>
</evidence>
<sequence length="621" mass="66361">MAPSPQVLAALGASSSNNVHSPRLEGIAHYHGHGHGHDRSPSHFLHLSPHNQHQAPSVEPPVKLSFKIESPPLLMYGLAKDSTGSLLNGLFTLEVLNVPSIAMKSVHMAIVQVVKYKRPVVATCKNCSSRTSELARWDVLDHFSSLVVKEHVYPFSHLLPGSIPATCDSGLFTISYRLEAYAYPDPSSGFTTPFILKQNLNVGRSIIRAVDRNSIRVFPPTDLKCNITLPAVVYPKSSFSIGMSLHGVVSAERGTRWRMRKMNWRIDETIKAKLYACQNHFSKLTPVPGNKLQEGPQTSYKHNSGTQNNRTENSDIVGSNTTQAESAVASTAPATSPTTAAATATSTSASAPAAISTTATSTSTPVPQQTGRPDRPVENKPEENTVEEVRAVGNGELRTGWKSDFSADGKIELFGDISTHNFSNVSCNLDDPQLAISIGHVLVVELVVAEETVASKNKSTPVPTGSARVLRMQFNLMVTQRSGLGIAWDDEVPPVYEDIPLSPPDYDIVGELPKFEEIVNLAMGPPGVGTNASSLMGINSQPLFSPLMPSTPMSVTPGSLTPANTTPTNTTPVSTTPVSGSATNLSGLVPLTSSRSTRSSQASLDSILTPSSGSTLFSTRL</sequence>
<feature type="compositionally biased region" description="Low complexity" evidence="1">
    <location>
        <begin position="326"/>
        <end position="367"/>
    </location>
</feature>
<dbReference type="InterPro" id="IPR024391">
    <property type="entry name" value="LDB19_N"/>
</dbReference>
<feature type="compositionally biased region" description="Basic and acidic residues" evidence="1">
    <location>
        <begin position="372"/>
        <end position="386"/>
    </location>
</feature>
<accession>A0A1E3PGR9</accession>
<evidence type="ECO:0000313" key="3">
    <source>
        <dbReference type="EMBL" id="ODQ64510.1"/>
    </source>
</evidence>
<dbReference type="Proteomes" id="UP000095009">
    <property type="component" value="Unassembled WGS sequence"/>
</dbReference>
<feature type="domain" description="LDB19 N-terminal" evidence="2">
    <location>
        <begin position="106"/>
        <end position="283"/>
    </location>
</feature>
<reference evidence="3 4" key="1">
    <citation type="journal article" date="2016" name="Proc. Natl. Acad. Sci. U.S.A.">
        <title>Comparative genomics of biotechnologically important yeasts.</title>
        <authorList>
            <person name="Riley R."/>
            <person name="Haridas S."/>
            <person name="Wolfe K.H."/>
            <person name="Lopes M.R."/>
            <person name="Hittinger C.T."/>
            <person name="Goeker M."/>
            <person name="Salamov A.A."/>
            <person name="Wisecaver J.H."/>
            <person name="Long T.M."/>
            <person name="Calvey C.H."/>
            <person name="Aerts A.L."/>
            <person name="Barry K.W."/>
            <person name="Choi C."/>
            <person name="Clum A."/>
            <person name="Coughlan A.Y."/>
            <person name="Deshpande S."/>
            <person name="Douglass A.P."/>
            <person name="Hanson S.J."/>
            <person name="Klenk H.-P."/>
            <person name="LaButti K.M."/>
            <person name="Lapidus A."/>
            <person name="Lindquist E.A."/>
            <person name="Lipzen A.M."/>
            <person name="Meier-Kolthoff J.P."/>
            <person name="Ohm R.A."/>
            <person name="Otillar R.P."/>
            <person name="Pangilinan J.L."/>
            <person name="Peng Y."/>
            <person name="Rokas A."/>
            <person name="Rosa C.A."/>
            <person name="Scheuner C."/>
            <person name="Sibirny A.A."/>
            <person name="Slot J.C."/>
            <person name="Stielow J.B."/>
            <person name="Sun H."/>
            <person name="Kurtzman C.P."/>
            <person name="Blackwell M."/>
            <person name="Grigoriev I.V."/>
            <person name="Jeffries T.W."/>
        </authorList>
    </citation>
    <scope>NUCLEOTIDE SEQUENCE [LARGE SCALE GENOMIC DNA]</scope>
    <source>
        <strain evidence="3 4">DSM 6958</strain>
    </source>
</reference>
<organism evidence="3 4">
    <name type="scientific">Nadsonia fulvescens var. elongata DSM 6958</name>
    <dbReference type="NCBI Taxonomy" id="857566"/>
    <lineage>
        <taxon>Eukaryota</taxon>
        <taxon>Fungi</taxon>
        <taxon>Dikarya</taxon>
        <taxon>Ascomycota</taxon>
        <taxon>Saccharomycotina</taxon>
        <taxon>Dipodascomycetes</taxon>
        <taxon>Dipodascales</taxon>
        <taxon>Dipodascales incertae sedis</taxon>
        <taxon>Nadsonia</taxon>
    </lineage>
</organism>
<gene>
    <name evidence="3" type="ORF">NADFUDRAFT_79413</name>
</gene>
<dbReference type="STRING" id="857566.A0A1E3PGR9"/>
<feature type="region of interest" description="Disordered" evidence="1">
    <location>
        <begin position="27"/>
        <end position="59"/>
    </location>
</feature>
<dbReference type="OrthoDB" id="3832628at2759"/>
<dbReference type="Pfam" id="PF13002">
    <property type="entry name" value="LDB19"/>
    <property type="match status" value="1"/>
</dbReference>
<dbReference type="AlphaFoldDB" id="A0A1E3PGR9"/>
<evidence type="ECO:0000259" key="2">
    <source>
        <dbReference type="Pfam" id="PF13002"/>
    </source>
</evidence>
<feature type="compositionally biased region" description="Polar residues" evidence="1">
    <location>
        <begin position="295"/>
        <end position="325"/>
    </location>
</feature>
<keyword evidence="4" id="KW-1185">Reference proteome</keyword>
<proteinExistence type="predicted"/>
<dbReference type="EMBL" id="KV454411">
    <property type="protein sequence ID" value="ODQ64510.1"/>
    <property type="molecule type" value="Genomic_DNA"/>
</dbReference>
<feature type="region of interest" description="Disordered" evidence="1">
    <location>
        <begin position="285"/>
        <end position="386"/>
    </location>
</feature>
<protein>
    <recommendedName>
        <fullName evidence="2">LDB19 N-terminal domain-containing protein</fullName>
    </recommendedName>
</protein>
<name>A0A1E3PGR9_9ASCO</name>
<feature type="region of interest" description="Disordered" evidence="1">
    <location>
        <begin position="549"/>
        <end position="609"/>
    </location>
</feature>
<evidence type="ECO:0000313" key="4">
    <source>
        <dbReference type="Proteomes" id="UP000095009"/>
    </source>
</evidence>